<dbReference type="InterPro" id="IPR050823">
    <property type="entry name" value="Plant_Ser_Thr_Prot_Kinase"/>
</dbReference>
<evidence type="ECO:0000256" key="1">
    <source>
        <dbReference type="ARBA" id="ARBA00004236"/>
    </source>
</evidence>
<dbReference type="GO" id="GO:0005886">
    <property type="term" value="C:plasma membrane"/>
    <property type="evidence" value="ECO:0007669"/>
    <property type="project" value="UniProtKB-SubCell"/>
</dbReference>
<dbReference type="Gene3D" id="1.10.510.10">
    <property type="entry name" value="Transferase(Phosphotransferase) domain 1"/>
    <property type="match status" value="1"/>
</dbReference>
<organism evidence="5 6">
    <name type="scientific">Ambrosia artemisiifolia</name>
    <name type="common">Common ragweed</name>
    <dbReference type="NCBI Taxonomy" id="4212"/>
    <lineage>
        <taxon>Eukaryota</taxon>
        <taxon>Viridiplantae</taxon>
        <taxon>Streptophyta</taxon>
        <taxon>Embryophyta</taxon>
        <taxon>Tracheophyta</taxon>
        <taxon>Spermatophyta</taxon>
        <taxon>Magnoliopsida</taxon>
        <taxon>eudicotyledons</taxon>
        <taxon>Gunneridae</taxon>
        <taxon>Pentapetalae</taxon>
        <taxon>asterids</taxon>
        <taxon>campanulids</taxon>
        <taxon>Asterales</taxon>
        <taxon>Asteraceae</taxon>
        <taxon>Asteroideae</taxon>
        <taxon>Heliantheae alliance</taxon>
        <taxon>Heliantheae</taxon>
        <taxon>Ambrosia</taxon>
    </lineage>
</organism>
<comment type="subcellular location">
    <subcellularLocation>
        <location evidence="1">Cell membrane</location>
    </subcellularLocation>
</comment>
<dbReference type="InterPro" id="IPR000719">
    <property type="entry name" value="Prot_kinase_dom"/>
</dbReference>
<reference evidence="5" key="1">
    <citation type="submission" date="2022-06" db="EMBL/GenBank/DDBJ databases">
        <title>Uncovering the hologenomic basis of an extraordinary plant invasion.</title>
        <authorList>
            <person name="Bieker V.C."/>
            <person name="Martin M.D."/>
            <person name="Gilbert T."/>
            <person name="Hodgins K."/>
            <person name="Battlay P."/>
            <person name="Petersen B."/>
            <person name="Wilson J."/>
        </authorList>
    </citation>
    <scope>NUCLEOTIDE SEQUENCE</scope>
    <source>
        <strain evidence="5">AA19_3_7</strain>
        <tissue evidence="5">Leaf</tissue>
    </source>
</reference>
<accession>A0AAD5D7X7</accession>
<dbReference type="Pfam" id="PF07714">
    <property type="entry name" value="PK_Tyr_Ser-Thr"/>
    <property type="match status" value="1"/>
</dbReference>
<keyword evidence="3" id="KW-0547">Nucleotide-binding</keyword>
<dbReference type="PROSITE" id="PS00107">
    <property type="entry name" value="PROTEIN_KINASE_ATP"/>
    <property type="match status" value="1"/>
</dbReference>
<dbReference type="EMBL" id="JAMZMK010003049">
    <property type="protein sequence ID" value="KAI7754564.1"/>
    <property type="molecule type" value="Genomic_DNA"/>
</dbReference>
<proteinExistence type="predicted"/>
<feature type="binding site" evidence="3">
    <location>
        <position position="141"/>
    </location>
    <ligand>
        <name>ATP</name>
        <dbReference type="ChEBI" id="CHEBI:30616"/>
    </ligand>
</feature>
<dbReference type="Proteomes" id="UP001206925">
    <property type="component" value="Unassembled WGS sequence"/>
</dbReference>
<name>A0AAD5D7X7_AMBAR</name>
<sequence length="398" mass="44963">RSQFLTKIMNSAAGECDKLLAPPCRLFSLAELQSATNDFDDELVIGQGGFGKVYKGRISSEEGSSTNNDGRNHGETSHQYGDLVARDLKIFTYYELKCASRDFGNDTCLGKGAYGAVYKGWVDKMTSSPCMHNTGLPIAIKRLNSYKLFDPDMLKEFWHPNLVKLIGYCLEGEQLFLVHEFMSNGNLKDLMWSGAIAQLPLVIKVRIVVGISRAIVFLHKTQDEVGANPYRGVKIGEYRLHRHKILLDEDFTAKLLGYDVTKLVHGHYPNNNELIHDAYFPGFESLPLRTDLYGFTVVLAEVLIGKQIFYENEVQKIDDFLLQRGKMSLSHIAKCCFEMFDDMDSESKVLTMLDEYEKYIPAIHNEAFTTTNESYISQSVTTISALHFKESQQDGVKP</sequence>
<dbReference type="PANTHER" id="PTHR45621">
    <property type="entry name" value="OS01G0588500 PROTEIN-RELATED"/>
    <property type="match status" value="1"/>
</dbReference>
<evidence type="ECO:0000259" key="4">
    <source>
        <dbReference type="PROSITE" id="PS50011"/>
    </source>
</evidence>
<keyword evidence="2" id="KW-0472">Membrane</keyword>
<keyword evidence="6" id="KW-1185">Reference proteome</keyword>
<dbReference type="PROSITE" id="PS50011">
    <property type="entry name" value="PROTEIN_KINASE_DOM"/>
    <property type="match status" value="1"/>
</dbReference>
<feature type="domain" description="Protein kinase" evidence="4">
    <location>
        <begin position="103"/>
        <end position="360"/>
    </location>
</feature>
<feature type="non-terminal residue" evidence="5">
    <location>
        <position position="398"/>
    </location>
</feature>
<keyword evidence="2" id="KW-1003">Cell membrane</keyword>
<dbReference type="GO" id="GO:0005524">
    <property type="term" value="F:ATP binding"/>
    <property type="evidence" value="ECO:0007669"/>
    <property type="project" value="UniProtKB-UniRule"/>
</dbReference>
<dbReference type="InterPro" id="IPR001245">
    <property type="entry name" value="Ser-Thr/Tyr_kinase_cat_dom"/>
</dbReference>
<keyword evidence="3" id="KW-0067">ATP-binding</keyword>
<dbReference type="InterPro" id="IPR017441">
    <property type="entry name" value="Protein_kinase_ATP_BS"/>
</dbReference>
<gene>
    <name evidence="5" type="ORF">M8C21_013458</name>
</gene>
<dbReference type="InterPro" id="IPR011009">
    <property type="entry name" value="Kinase-like_dom_sf"/>
</dbReference>
<evidence type="ECO:0000313" key="5">
    <source>
        <dbReference type="EMBL" id="KAI7754564.1"/>
    </source>
</evidence>
<protein>
    <recommendedName>
        <fullName evidence="4">Protein kinase domain-containing protein</fullName>
    </recommendedName>
</protein>
<dbReference type="Gene3D" id="3.30.200.20">
    <property type="entry name" value="Phosphorylase Kinase, domain 1"/>
    <property type="match status" value="2"/>
</dbReference>
<dbReference type="SUPFAM" id="SSF56112">
    <property type="entry name" value="Protein kinase-like (PK-like)"/>
    <property type="match status" value="2"/>
</dbReference>
<comment type="caution">
    <text evidence="5">The sequence shown here is derived from an EMBL/GenBank/DDBJ whole genome shotgun (WGS) entry which is preliminary data.</text>
</comment>
<evidence type="ECO:0000256" key="2">
    <source>
        <dbReference type="ARBA" id="ARBA00022475"/>
    </source>
</evidence>
<evidence type="ECO:0000313" key="6">
    <source>
        <dbReference type="Proteomes" id="UP001206925"/>
    </source>
</evidence>
<dbReference type="AlphaFoldDB" id="A0AAD5D7X7"/>
<dbReference type="GO" id="GO:0004672">
    <property type="term" value="F:protein kinase activity"/>
    <property type="evidence" value="ECO:0007669"/>
    <property type="project" value="InterPro"/>
</dbReference>
<evidence type="ECO:0000256" key="3">
    <source>
        <dbReference type="PROSITE-ProRule" id="PRU10141"/>
    </source>
</evidence>